<reference evidence="5" key="4">
    <citation type="submission" date="2016-10" db="EMBL/GenBank/DDBJ databases">
        <authorList>
            <person name="Varghese N."/>
            <person name="Submissions S."/>
        </authorList>
    </citation>
    <scope>NUCLEOTIDE SEQUENCE [LARGE SCALE GENOMIC DNA]</scope>
    <source>
        <strain evidence="5">DSM 29303</strain>
    </source>
</reference>
<accession>A0A099GBF9</accession>
<accession>A0A099G0B2</accession>
<gene>
    <name evidence="2" type="ORF">IX56_14770</name>
    <name evidence="3" type="ORF">SAMN05444276_101979</name>
</gene>
<dbReference type="InterPro" id="IPR041374">
    <property type="entry name" value="BaeRF_family12"/>
</dbReference>
<name>A0A099GBF9_9RHOB</name>
<reference evidence="2 4" key="2">
    <citation type="submission" date="2014-10" db="EMBL/GenBank/DDBJ databases">
        <title>Paracoccus sanguinis sp. nov., isolated from clinical specimens of New York State patients.</title>
        <authorList>
            <person name="Mingle L.A."/>
            <person name="Cole J.A."/>
            <person name="Lapierre P."/>
            <person name="Musser K.A."/>
        </authorList>
    </citation>
    <scope>NUCLEOTIDE SEQUENCE [LARGE SCALE GENOMIC DNA]</scope>
    <source>
        <strain evidence="2 4">5503</strain>
    </source>
</reference>
<protein>
    <submittedName>
        <fullName evidence="3">Protein required for attachment to host cells</fullName>
    </submittedName>
</protein>
<sequence length="127" mass="14105">MLPHNTLVVVADGHQAVLFRNTAKQGVELTEQERITPKHLQDESQGNRPPETTPREEDEATFAKQLTERLNTMVLQNKVEALAVVADPSTLGQMRRHYHKTLEQKLVREVAKTLTSASGAEIAKALG</sequence>
<dbReference type="Proteomes" id="UP000029858">
    <property type="component" value="Unassembled WGS sequence"/>
</dbReference>
<dbReference type="Proteomes" id="UP000182944">
    <property type="component" value="Unassembled WGS sequence"/>
</dbReference>
<dbReference type="Pfam" id="PF18856">
    <property type="entry name" value="baeRF_family12"/>
    <property type="match status" value="1"/>
</dbReference>
<dbReference type="RefSeq" id="WP_036711766.1">
    <property type="nucleotide sequence ID" value="NZ_FNNA01000001.1"/>
</dbReference>
<dbReference type="STRING" id="1545044.SAMN05444276_101979"/>
<evidence type="ECO:0000313" key="2">
    <source>
        <dbReference type="EMBL" id="KGJ20084.1"/>
    </source>
</evidence>
<dbReference type="OrthoDB" id="9812459at2"/>
<dbReference type="EMBL" id="FNNA01000001">
    <property type="protein sequence ID" value="SDW44092.1"/>
    <property type="molecule type" value="Genomic_DNA"/>
</dbReference>
<dbReference type="AlphaFoldDB" id="A0A099GBF9"/>
<evidence type="ECO:0000313" key="4">
    <source>
        <dbReference type="Proteomes" id="UP000029858"/>
    </source>
</evidence>
<reference evidence="3" key="3">
    <citation type="submission" date="2016-10" db="EMBL/GenBank/DDBJ databases">
        <authorList>
            <person name="de Groot N.N."/>
        </authorList>
    </citation>
    <scope>NUCLEOTIDE SEQUENCE [LARGE SCALE GENOMIC DNA]</scope>
    <source>
        <strain evidence="3">DSM 29303</strain>
    </source>
</reference>
<evidence type="ECO:0000313" key="3">
    <source>
        <dbReference type="EMBL" id="SDW44092.1"/>
    </source>
</evidence>
<feature type="region of interest" description="Disordered" evidence="1">
    <location>
        <begin position="26"/>
        <end position="60"/>
    </location>
</feature>
<keyword evidence="5" id="KW-1185">Reference proteome</keyword>
<organism evidence="2 4">
    <name type="scientific">Paracoccus sanguinis</name>
    <dbReference type="NCBI Taxonomy" id="1545044"/>
    <lineage>
        <taxon>Bacteria</taxon>
        <taxon>Pseudomonadati</taxon>
        <taxon>Pseudomonadota</taxon>
        <taxon>Alphaproteobacteria</taxon>
        <taxon>Rhodobacterales</taxon>
        <taxon>Paracoccaceae</taxon>
        <taxon>Paracoccus</taxon>
    </lineage>
</organism>
<dbReference type="EMBL" id="JRKQ01000105">
    <property type="protein sequence ID" value="KGJ20084.1"/>
    <property type="molecule type" value="Genomic_DNA"/>
</dbReference>
<evidence type="ECO:0000256" key="1">
    <source>
        <dbReference type="SAM" id="MobiDB-lite"/>
    </source>
</evidence>
<reference evidence="2 4" key="1">
    <citation type="submission" date="2014-09" db="EMBL/GenBank/DDBJ databases">
        <authorList>
            <person name="McGinnis J.M."/>
            <person name="Wolfgang W.J."/>
        </authorList>
    </citation>
    <scope>NUCLEOTIDE SEQUENCE [LARGE SCALE GENOMIC DNA]</scope>
    <source>
        <strain evidence="2 4">5503</strain>
    </source>
</reference>
<proteinExistence type="predicted"/>
<feature type="compositionally biased region" description="Basic and acidic residues" evidence="1">
    <location>
        <begin position="31"/>
        <end position="42"/>
    </location>
</feature>
<evidence type="ECO:0000313" key="5">
    <source>
        <dbReference type="Proteomes" id="UP000182944"/>
    </source>
</evidence>